<keyword evidence="16" id="KW-1185">Reference proteome</keyword>
<organism evidence="15 16">
    <name type="scientific">Aureobasidium subglaciale (strain EXF-2481)</name>
    <name type="common">Aureobasidium pullulans var. subglaciale</name>
    <dbReference type="NCBI Taxonomy" id="1043005"/>
    <lineage>
        <taxon>Eukaryota</taxon>
        <taxon>Fungi</taxon>
        <taxon>Dikarya</taxon>
        <taxon>Ascomycota</taxon>
        <taxon>Pezizomycotina</taxon>
        <taxon>Dothideomycetes</taxon>
        <taxon>Dothideomycetidae</taxon>
        <taxon>Dothideales</taxon>
        <taxon>Saccotheciaceae</taxon>
        <taxon>Aureobasidium</taxon>
    </lineage>
</organism>
<reference evidence="15 16" key="1">
    <citation type="journal article" date="2014" name="BMC Genomics">
        <title>Genome sequencing of four Aureobasidium pullulans varieties: biotechnological potential, stress tolerance, and description of new species.</title>
        <authorList>
            <person name="Gostin Ar C."/>
            <person name="Ohm R.A."/>
            <person name="Kogej T."/>
            <person name="Sonjak S."/>
            <person name="Turk M."/>
            <person name="Zajc J."/>
            <person name="Zalar P."/>
            <person name="Grube M."/>
            <person name="Sun H."/>
            <person name="Han J."/>
            <person name="Sharma A."/>
            <person name="Chiniquy J."/>
            <person name="Ngan C.Y."/>
            <person name="Lipzen A."/>
            <person name="Barry K."/>
            <person name="Grigoriev I.V."/>
            <person name="Gunde-Cimerman N."/>
        </authorList>
    </citation>
    <scope>NUCLEOTIDE SEQUENCE [LARGE SCALE GENOMIC DNA]</scope>
    <source>
        <strain evidence="15 16">EXF-2481</strain>
    </source>
</reference>
<evidence type="ECO:0000256" key="9">
    <source>
        <dbReference type="ARBA" id="ARBA00040965"/>
    </source>
</evidence>
<dbReference type="Pfam" id="PF01239">
    <property type="entry name" value="PPTA"/>
    <property type="match status" value="5"/>
</dbReference>
<dbReference type="PROSITE" id="PS51147">
    <property type="entry name" value="PFTA"/>
    <property type="match status" value="4"/>
</dbReference>
<dbReference type="OrthoDB" id="272289at2759"/>
<evidence type="ECO:0000256" key="10">
    <source>
        <dbReference type="ARBA" id="ARBA00041392"/>
    </source>
</evidence>
<accession>A0A074YVD3</accession>
<dbReference type="GO" id="GO:0004660">
    <property type="term" value="F:protein farnesyltransferase activity"/>
    <property type="evidence" value="ECO:0007669"/>
    <property type="project" value="UniProtKB-EC"/>
</dbReference>
<evidence type="ECO:0000256" key="1">
    <source>
        <dbReference type="ARBA" id="ARBA00001946"/>
    </source>
</evidence>
<name>A0A074YVD3_AURSE</name>
<dbReference type="SUPFAM" id="SSF48439">
    <property type="entry name" value="Protein prenylyltransferase"/>
    <property type="match status" value="1"/>
</dbReference>
<evidence type="ECO:0000256" key="12">
    <source>
        <dbReference type="ARBA" id="ARBA00043086"/>
    </source>
</evidence>
<dbReference type="PANTHER" id="PTHR11129:SF1">
    <property type="entry name" value="PROTEIN FARNESYLTRANSFERASE_GERANYLGERANYLTRANSFERASE TYPE-1 SUBUNIT ALPHA"/>
    <property type="match status" value="1"/>
</dbReference>
<evidence type="ECO:0000256" key="3">
    <source>
        <dbReference type="ARBA" id="ARBA00012700"/>
    </source>
</evidence>
<protein>
    <recommendedName>
        <fullName evidence="9">Protein farnesyltransferase/geranylgeranyltransferase type-1 subunit alpha</fullName>
        <ecNumber evidence="4">2.5.1.58</ecNumber>
        <ecNumber evidence="3">2.5.1.59</ecNumber>
    </recommendedName>
    <alternativeName>
        <fullName evidence="12">CAAX farnesyltransferase subunit alpha</fullName>
    </alternativeName>
    <alternativeName>
        <fullName evidence="11">FTase-alpha</fullName>
    </alternativeName>
    <alternativeName>
        <fullName evidence="10">Ras proteins prenyltransferase subunit alpha</fullName>
    </alternativeName>
    <alternativeName>
        <fullName evidence="13">Type I protein geranyl-geranyltransferase subunit alpha</fullName>
    </alternativeName>
</protein>
<evidence type="ECO:0000313" key="16">
    <source>
        <dbReference type="Proteomes" id="UP000030641"/>
    </source>
</evidence>
<evidence type="ECO:0000256" key="14">
    <source>
        <dbReference type="SAM" id="MobiDB-lite"/>
    </source>
</evidence>
<evidence type="ECO:0000256" key="7">
    <source>
        <dbReference type="ARBA" id="ARBA00022737"/>
    </source>
</evidence>
<feature type="region of interest" description="Disordered" evidence="14">
    <location>
        <begin position="1"/>
        <end position="21"/>
    </location>
</feature>
<dbReference type="HOGENOM" id="CLU_026582_1_0_1"/>
<evidence type="ECO:0000256" key="11">
    <source>
        <dbReference type="ARBA" id="ARBA00042436"/>
    </source>
</evidence>
<dbReference type="EMBL" id="KL584784">
    <property type="protein sequence ID" value="KEQ90866.1"/>
    <property type="molecule type" value="Genomic_DNA"/>
</dbReference>
<dbReference type="AlphaFoldDB" id="A0A074YVD3"/>
<dbReference type="GeneID" id="25361740"/>
<evidence type="ECO:0000256" key="4">
    <source>
        <dbReference type="ARBA" id="ARBA00012702"/>
    </source>
</evidence>
<evidence type="ECO:0000313" key="15">
    <source>
        <dbReference type="EMBL" id="KEQ90866.1"/>
    </source>
</evidence>
<dbReference type="STRING" id="1043005.A0A074YVD3"/>
<dbReference type="EC" id="2.5.1.59" evidence="3"/>
<keyword evidence="6" id="KW-0808">Transferase</keyword>
<dbReference type="GO" id="GO:0005965">
    <property type="term" value="C:protein farnesyltransferase complex"/>
    <property type="evidence" value="ECO:0007669"/>
    <property type="project" value="TreeGrafter"/>
</dbReference>
<keyword evidence="8" id="KW-0460">Magnesium</keyword>
<dbReference type="EC" id="2.5.1.58" evidence="4"/>
<dbReference type="GO" id="GO:0005953">
    <property type="term" value="C:CAAX-protein geranylgeranyltransferase complex"/>
    <property type="evidence" value="ECO:0007669"/>
    <property type="project" value="TreeGrafter"/>
</dbReference>
<dbReference type="PANTHER" id="PTHR11129">
    <property type="entry name" value="PROTEIN FARNESYLTRANSFERASE ALPHA SUBUNIT/RAB GERANYLGERANYL TRANSFERASE ALPHA SUBUNIT"/>
    <property type="match status" value="1"/>
</dbReference>
<dbReference type="GO" id="GO:0004662">
    <property type="term" value="F:CAAX-protein geranylgeranyltransferase activity"/>
    <property type="evidence" value="ECO:0007669"/>
    <property type="project" value="UniProtKB-EC"/>
</dbReference>
<dbReference type="Proteomes" id="UP000030641">
    <property type="component" value="Unassembled WGS sequence"/>
</dbReference>
<dbReference type="InParanoid" id="A0A074YVD3"/>
<proteinExistence type="inferred from homology"/>
<comment type="cofactor">
    <cofactor evidence="1">
        <name>Mg(2+)</name>
        <dbReference type="ChEBI" id="CHEBI:18420"/>
    </cofactor>
</comment>
<evidence type="ECO:0000256" key="13">
    <source>
        <dbReference type="ARBA" id="ARBA00043219"/>
    </source>
</evidence>
<comment type="similarity">
    <text evidence="2">Belongs to the protein prenyltransferase subunit alpha family.</text>
</comment>
<dbReference type="Gene3D" id="1.25.40.120">
    <property type="entry name" value="Protein prenylyltransferase"/>
    <property type="match status" value="1"/>
</dbReference>
<dbReference type="InterPro" id="IPR002088">
    <property type="entry name" value="Prenyl_trans_a"/>
</dbReference>
<dbReference type="FunCoup" id="A0A074YVD3">
    <property type="interactions" value="174"/>
</dbReference>
<keyword evidence="7" id="KW-0677">Repeat</keyword>
<evidence type="ECO:0000256" key="5">
    <source>
        <dbReference type="ARBA" id="ARBA00022602"/>
    </source>
</evidence>
<gene>
    <name evidence="15" type="ORF">AUEXF2481DRAFT_102412</name>
</gene>
<evidence type="ECO:0000256" key="2">
    <source>
        <dbReference type="ARBA" id="ARBA00006734"/>
    </source>
</evidence>
<sequence length="320" mass="36960">MGKYSDDTTWDDVVPLPQDDGGPNPLAAIAYTDEYSEAMSYLRAVMAKNEMSERTLSLTEDIIDMNAAHYTVWLYRSEILKALNSDLSKELEWLNETALAHQKNYQIWHHRQLVVDRLDSCKGEADFISQMFELDAKNYHVWSYRQWLVRRFELWNEGELEATEKLIEEDVRNNSAWNHRFFLVSGSKPPKTEDKPVVEREIHQVATTNNKHRFAQEAIRTAPQNQSPWNYLRGIISAANMPISSQLEFVNEFASVDSEREDSVKSSHALDLLAEIYAAEKEQSEKAVKAYDLLATKYDPIRANYWAYLKDQLSQGQVAA</sequence>
<evidence type="ECO:0000256" key="8">
    <source>
        <dbReference type="ARBA" id="ARBA00022842"/>
    </source>
</evidence>
<dbReference type="RefSeq" id="XP_013339416.1">
    <property type="nucleotide sequence ID" value="XM_013483962.1"/>
</dbReference>
<keyword evidence="5" id="KW-0637">Prenyltransferase</keyword>
<dbReference type="OMA" id="HRHTIID"/>
<evidence type="ECO:0000256" key="6">
    <source>
        <dbReference type="ARBA" id="ARBA00022679"/>
    </source>
</evidence>